<dbReference type="EMBL" id="GGEC01067972">
    <property type="protein sequence ID" value="MBX48456.1"/>
    <property type="molecule type" value="Transcribed_RNA"/>
</dbReference>
<protein>
    <submittedName>
        <fullName evidence="1">Uncharacterized protein</fullName>
    </submittedName>
</protein>
<organism evidence="1">
    <name type="scientific">Rhizophora mucronata</name>
    <name type="common">Asiatic mangrove</name>
    <dbReference type="NCBI Taxonomy" id="61149"/>
    <lineage>
        <taxon>Eukaryota</taxon>
        <taxon>Viridiplantae</taxon>
        <taxon>Streptophyta</taxon>
        <taxon>Embryophyta</taxon>
        <taxon>Tracheophyta</taxon>
        <taxon>Spermatophyta</taxon>
        <taxon>Magnoliopsida</taxon>
        <taxon>eudicotyledons</taxon>
        <taxon>Gunneridae</taxon>
        <taxon>Pentapetalae</taxon>
        <taxon>rosids</taxon>
        <taxon>fabids</taxon>
        <taxon>Malpighiales</taxon>
        <taxon>Rhizophoraceae</taxon>
        <taxon>Rhizophora</taxon>
    </lineage>
</organism>
<accession>A0A2P2P118</accession>
<reference evidence="1" key="1">
    <citation type="submission" date="2018-02" db="EMBL/GenBank/DDBJ databases">
        <title>Rhizophora mucronata_Transcriptome.</title>
        <authorList>
            <person name="Meera S.P."/>
            <person name="Sreeshan A."/>
            <person name="Augustine A."/>
        </authorList>
    </citation>
    <scope>NUCLEOTIDE SEQUENCE</scope>
    <source>
        <tissue evidence="1">Leaf</tissue>
    </source>
</reference>
<evidence type="ECO:0000313" key="1">
    <source>
        <dbReference type="EMBL" id="MBX48456.1"/>
    </source>
</evidence>
<proteinExistence type="predicted"/>
<sequence length="49" mass="5806">MNPINELVDIKKAIQQPCEKENWYQHPVTKKNFSKLPHMTLTSQFHAQL</sequence>
<dbReference type="AlphaFoldDB" id="A0A2P2P118"/>
<name>A0A2P2P118_RHIMU</name>